<organism evidence="1 2">
    <name type="scientific">Rhinopomastus cyanomelas</name>
    <name type="common">Common scimitarbill</name>
    <dbReference type="NCBI Taxonomy" id="113115"/>
    <lineage>
        <taxon>Eukaryota</taxon>
        <taxon>Metazoa</taxon>
        <taxon>Chordata</taxon>
        <taxon>Craniata</taxon>
        <taxon>Vertebrata</taxon>
        <taxon>Euteleostomi</taxon>
        <taxon>Archelosauria</taxon>
        <taxon>Archosauria</taxon>
        <taxon>Dinosauria</taxon>
        <taxon>Saurischia</taxon>
        <taxon>Theropoda</taxon>
        <taxon>Coelurosauria</taxon>
        <taxon>Aves</taxon>
        <taxon>Neognathae</taxon>
        <taxon>Neoaves</taxon>
        <taxon>Telluraves</taxon>
        <taxon>Coraciimorphae</taxon>
        <taxon>Bucerotiformes</taxon>
        <taxon>Rhinopomastidae</taxon>
        <taxon>Rhinopomastus</taxon>
    </lineage>
</organism>
<dbReference type="InterPro" id="IPR036860">
    <property type="entry name" value="SH2_dom_sf"/>
</dbReference>
<dbReference type="AlphaFoldDB" id="A0A7L1NWP5"/>
<evidence type="ECO:0000313" key="2">
    <source>
        <dbReference type="Proteomes" id="UP000565785"/>
    </source>
</evidence>
<protein>
    <submittedName>
        <fullName evidence="1">SH21A protein</fullName>
    </submittedName>
</protein>
<gene>
    <name evidence="1" type="primary">Sh2d1a</name>
    <name evidence="1" type="ORF">RHICYA_R02857</name>
</gene>
<dbReference type="Gene3D" id="3.30.505.10">
    <property type="entry name" value="SH2 domain"/>
    <property type="match status" value="1"/>
</dbReference>
<reference evidence="1 2" key="1">
    <citation type="submission" date="2019-09" db="EMBL/GenBank/DDBJ databases">
        <title>Bird 10,000 Genomes (B10K) Project - Family phase.</title>
        <authorList>
            <person name="Zhang G."/>
        </authorList>
    </citation>
    <scope>NUCLEOTIDE SEQUENCE [LARGE SCALE GENOMIC DNA]</scope>
    <source>
        <strain evidence="1">B10K-DU-002-35</strain>
        <tissue evidence="1">Muscle</tissue>
    </source>
</reference>
<keyword evidence="2" id="KW-1185">Reference proteome</keyword>
<sequence>HQGYVYTYRVTQTEAGSWSAETAPGVSPRYFRKVHSLILAFQKPGQGIITPLQHPVIKANYPPGTCGVEEALAM</sequence>
<name>A0A7L1NWP5_RHICY</name>
<evidence type="ECO:0000313" key="1">
    <source>
        <dbReference type="EMBL" id="NXO02778.1"/>
    </source>
</evidence>
<comment type="caution">
    <text evidence="1">The sequence shown here is derived from an EMBL/GenBank/DDBJ whole genome shotgun (WGS) entry which is preliminary data.</text>
</comment>
<proteinExistence type="predicted"/>
<feature type="non-terminal residue" evidence="1">
    <location>
        <position position="1"/>
    </location>
</feature>
<feature type="non-terminal residue" evidence="1">
    <location>
        <position position="74"/>
    </location>
</feature>
<dbReference type="SUPFAM" id="SSF55550">
    <property type="entry name" value="SH2 domain"/>
    <property type="match status" value="1"/>
</dbReference>
<dbReference type="Proteomes" id="UP000565785">
    <property type="component" value="Unassembled WGS sequence"/>
</dbReference>
<accession>A0A7L1NWP5</accession>
<dbReference type="OrthoDB" id="10053436at2759"/>
<dbReference type="EMBL" id="VXBP01008721">
    <property type="protein sequence ID" value="NXO02778.1"/>
    <property type="molecule type" value="Genomic_DNA"/>
</dbReference>